<proteinExistence type="predicted"/>
<reference evidence="2 3" key="1">
    <citation type="submission" date="2023-08" db="EMBL/GenBank/DDBJ databases">
        <title>Black Yeasts Isolated from many extreme environments.</title>
        <authorList>
            <person name="Coleine C."/>
            <person name="Stajich J.E."/>
            <person name="Selbmann L."/>
        </authorList>
    </citation>
    <scope>NUCLEOTIDE SEQUENCE [LARGE SCALE GENOMIC DNA]</scope>
    <source>
        <strain evidence="2 3">CCFEE 5935</strain>
    </source>
</reference>
<dbReference type="GeneID" id="89928734"/>
<organism evidence="2 3">
    <name type="scientific">Saxophila tyrrhenica</name>
    <dbReference type="NCBI Taxonomy" id="1690608"/>
    <lineage>
        <taxon>Eukaryota</taxon>
        <taxon>Fungi</taxon>
        <taxon>Dikarya</taxon>
        <taxon>Ascomycota</taxon>
        <taxon>Pezizomycotina</taxon>
        <taxon>Dothideomycetes</taxon>
        <taxon>Dothideomycetidae</taxon>
        <taxon>Mycosphaerellales</taxon>
        <taxon>Extremaceae</taxon>
        <taxon>Saxophila</taxon>
    </lineage>
</organism>
<comment type="caution">
    <text evidence="2">The sequence shown here is derived from an EMBL/GenBank/DDBJ whole genome shotgun (WGS) entry which is preliminary data.</text>
</comment>
<dbReference type="AlphaFoldDB" id="A0AAV9P4F7"/>
<name>A0AAV9P4F7_9PEZI</name>
<protein>
    <submittedName>
        <fullName evidence="2">Uncharacterized protein</fullName>
    </submittedName>
</protein>
<dbReference type="Proteomes" id="UP001337655">
    <property type="component" value="Unassembled WGS sequence"/>
</dbReference>
<dbReference type="RefSeq" id="XP_064657405.1">
    <property type="nucleotide sequence ID" value="XM_064804635.1"/>
</dbReference>
<evidence type="ECO:0000313" key="3">
    <source>
        <dbReference type="Proteomes" id="UP001337655"/>
    </source>
</evidence>
<keyword evidence="3" id="KW-1185">Reference proteome</keyword>
<dbReference type="EMBL" id="JAVRRT010000011">
    <property type="protein sequence ID" value="KAK5167699.1"/>
    <property type="molecule type" value="Genomic_DNA"/>
</dbReference>
<evidence type="ECO:0000313" key="2">
    <source>
        <dbReference type="EMBL" id="KAK5167699.1"/>
    </source>
</evidence>
<gene>
    <name evidence="2" type="ORF">LTR77_007398</name>
</gene>
<feature type="region of interest" description="Disordered" evidence="1">
    <location>
        <begin position="176"/>
        <end position="204"/>
    </location>
</feature>
<evidence type="ECO:0000256" key="1">
    <source>
        <dbReference type="SAM" id="MobiDB-lite"/>
    </source>
</evidence>
<sequence length="230" mass="26037">MPLPLSSAVAARIPLSVSKAYDTLTQSLQQVHQAIVGKENTAPPQPLPAALRSLTRAKKAFERAGYEGEAEALDEFSSIHFDLGLTERARREIVALPVYESRRVDFEYGLRYVEKAWREVGEEVMMVEELEEIVTDLREREEGGRAIRRMMASTSLGEEEMREVRQMAEGVERLLREDGGGGEEKGETREEMEARVAEECEEESRKRVEAIERSAMRVHGRVSRKGCVEL</sequence>
<accession>A0AAV9P4F7</accession>